<keyword evidence="2" id="KW-1185">Reference proteome</keyword>
<proteinExistence type="predicted"/>
<gene>
    <name evidence="1" type="ORF">F5148DRAFT_1210622</name>
</gene>
<sequence>MPSATPGSQRSLSSLSSMVDAARTRRNSRKGPRPWFVLKLSIALASAIIAYTAYVYVGRLCIQMIRRERSSLGSRTLGVALLVGFAVLLMMMIWAYVKVIFTPPGYAIKAFDFTVLPKTNATRLSC</sequence>
<accession>A0ACC0U6E1</accession>
<name>A0ACC0U6E1_9AGAM</name>
<evidence type="ECO:0000313" key="2">
    <source>
        <dbReference type="Proteomes" id="UP001207468"/>
    </source>
</evidence>
<protein>
    <submittedName>
        <fullName evidence="1">Uncharacterized protein</fullName>
    </submittedName>
</protein>
<comment type="caution">
    <text evidence="1">The sequence shown here is derived from an EMBL/GenBank/DDBJ whole genome shotgun (WGS) entry which is preliminary data.</text>
</comment>
<reference evidence="1" key="1">
    <citation type="submission" date="2021-03" db="EMBL/GenBank/DDBJ databases">
        <title>Evolutionary priming and transition to the ectomycorrhizal habit in an iconic lineage of mushroom-forming fungi: is preadaptation a requirement?</title>
        <authorList>
            <consortium name="DOE Joint Genome Institute"/>
            <person name="Looney B.P."/>
            <person name="Miyauchi S."/>
            <person name="Morin E."/>
            <person name="Drula E."/>
            <person name="Courty P.E."/>
            <person name="Chicoki N."/>
            <person name="Fauchery L."/>
            <person name="Kohler A."/>
            <person name="Kuo A."/>
            <person name="LaButti K."/>
            <person name="Pangilinan J."/>
            <person name="Lipzen A."/>
            <person name="Riley R."/>
            <person name="Andreopoulos W."/>
            <person name="He G."/>
            <person name="Johnson J."/>
            <person name="Barry K.W."/>
            <person name="Grigoriev I.V."/>
            <person name="Nagy L."/>
            <person name="Hibbett D."/>
            <person name="Henrissat B."/>
            <person name="Matheny P.B."/>
            <person name="Labbe J."/>
            <person name="Martin A.F."/>
        </authorList>
    </citation>
    <scope>NUCLEOTIDE SEQUENCE</scope>
    <source>
        <strain evidence="1">BPL698</strain>
    </source>
</reference>
<dbReference type="Proteomes" id="UP001207468">
    <property type="component" value="Unassembled WGS sequence"/>
</dbReference>
<dbReference type="EMBL" id="JAGFNK010000153">
    <property type="protein sequence ID" value="KAI9463939.1"/>
    <property type="molecule type" value="Genomic_DNA"/>
</dbReference>
<evidence type="ECO:0000313" key="1">
    <source>
        <dbReference type="EMBL" id="KAI9463939.1"/>
    </source>
</evidence>
<organism evidence="1 2">
    <name type="scientific">Russula earlei</name>
    <dbReference type="NCBI Taxonomy" id="71964"/>
    <lineage>
        <taxon>Eukaryota</taxon>
        <taxon>Fungi</taxon>
        <taxon>Dikarya</taxon>
        <taxon>Basidiomycota</taxon>
        <taxon>Agaricomycotina</taxon>
        <taxon>Agaricomycetes</taxon>
        <taxon>Russulales</taxon>
        <taxon>Russulaceae</taxon>
        <taxon>Russula</taxon>
    </lineage>
</organism>